<dbReference type="InParanoid" id="A0A672U7J0"/>
<organism evidence="2 3">
    <name type="scientific">Strigops habroptila</name>
    <name type="common">Kakapo</name>
    <dbReference type="NCBI Taxonomy" id="2489341"/>
    <lineage>
        <taxon>Eukaryota</taxon>
        <taxon>Metazoa</taxon>
        <taxon>Chordata</taxon>
        <taxon>Craniata</taxon>
        <taxon>Vertebrata</taxon>
        <taxon>Euteleostomi</taxon>
        <taxon>Archelosauria</taxon>
        <taxon>Archosauria</taxon>
        <taxon>Dinosauria</taxon>
        <taxon>Saurischia</taxon>
        <taxon>Theropoda</taxon>
        <taxon>Coelurosauria</taxon>
        <taxon>Aves</taxon>
        <taxon>Neognathae</taxon>
        <taxon>Neoaves</taxon>
        <taxon>Telluraves</taxon>
        <taxon>Australaves</taxon>
        <taxon>Psittaciformes</taxon>
        <taxon>Psittacidae</taxon>
        <taxon>Strigops</taxon>
    </lineage>
</organism>
<feature type="region of interest" description="Disordered" evidence="1">
    <location>
        <begin position="123"/>
        <end position="277"/>
    </location>
</feature>
<evidence type="ECO:0000256" key="1">
    <source>
        <dbReference type="SAM" id="MobiDB-lite"/>
    </source>
</evidence>
<dbReference type="AlphaFoldDB" id="A0A672U7J0"/>
<dbReference type="OMA" id="YCEQIAN"/>
<sequence>MYQCPCPVISIIYCEQIANFTYPTDWIDCRYEGLIVTSDSSDEELPFLLEAPAEQQREEEDDDVVILEEDENMNFALPQSRSSELNGPGFELTSNQEPGPSLLPPVTTNPQPVVNQEIISLENSDLPPQQGEKVEAQQGEDLEVEQNLREPADAGPADQETHENSQLDHPYVQPLEGEPHAVVNSCAPQQGQPEADPGSLRAYGEKAPGPAFPRPEPQQDGIPGPASPQPAHPPEETGPQAAVDNEQPGPAFPAQGCQELGSSNVPEQGAAGQDQDLTAQLIRETVSIPRACLPSVKGIP</sequence>
<reference evidence="2 3" key="1">
    <citation type="submission" date="2019-11" db="EMBL/GenBank/DDBJ databases">
        <title>Strigops habroptila (kakapo) genome, bStrHab1, primary haplotype, v2.</title>
        <authorList>
            <person name="Jarvis E.D."/>
            <person name="Howard J."/>
            <person name="Rhie A."/>
            <person name="Phillippy A."/>
            <person name="Korlach J."/>
            <person name="Digby A."/>
            <person name="Iorns D."/>
            <person name="Eason D."/>
            <person name="Robertson B."/>
            <person name="Raemaekers T."/>
            <person name="Howe K."/>
            <person name="Lewin H."/>
            <person name="Damas J."/>
            <person name="Hastie A."/>
            <person name="Tracey A."/>
            <person name="Chow W."/>
            <person name="Fedrigo O."/>
        </authorList>
    </citation>
    <scope>NUCLEOTIDE SEQUENCE [LARGE SCALE GENOMIC DNA]</scope>
</reference>
<dbReference type="Proteomes" id="UP000472266">
    <property type="component" value="Chromosome 5"/>
</dbReference>
<keyword evidence="3" id="KW-1185">Reference proteome</keyword>
<reference evidence="2" key="3">
    <citation type="submission" date="2025-09" db="UniProtKB">
        <authorList>
            <consortium name="Ensembl"/>
        </authorList>
    </citation>
    <scope>IDENTIFICATION</scope>
</reference>
<proteinExistence type="predicted"/>
<accession>A0A672U7J0</accession>
<reference evidence="2" key="2">
    <citation type="submission" date="2025-08" db="UniProtKB">
        <authorList>
            <consortium name="Ensembl"/>
        </authorList>
    </citation>
    <scope>IDENTIFICATION</scope>
</reference>
<name>A0A672U7J0_STRHB</name>
<protein>
    <submittedName>
        <fullName evidence="2">Uncharacterized protein</fullName>
    </submittedName>
</protein>
<feature type="region of interest" description="Disordered" evidence="1">
    <location>
        <begin position="75"/>
        <end position="110"/>
    </location>
</feature>
<dbReference type="Ensembl" id="ENSSHBT00005013208.1">
    <property type="protein sequence ID" value="ENSSHBP00005010974.1"/>
    <property type="gene ID" value="ENSSHBG00005009548.1"/>
</dbReference>
<evidence type="ECO:0000313" key="2">
    <source>
        <dbReference type="Ensembl" id="ENSSHBP00005010974.1"/>
    </source>
</evidence>
<evidence type="ECO:0000313" key="3">
    <source>
        <dbReference type="Proteomes" id="UP000472266"/>
    </source>
</evidence>